<dbReference type="Proteomes" id="UP001497457">
    <property type="component" value="Chromosome 1b"/>
</dbReference>
<organism evidence="2 3">
    <name type="scientific">Urochloa decumbens</name>
    <dbReference type="NCBI Taxonomy" id="240449"/>
    <lineage>
        <taxon>Eukaryota</taxon>
        <taxon>Viridiplantae</taxon>
        <taxon>Streptophyta</taxon>
        <taxon>Embryophyta</taxon>
        <taxon>Tracheophyta</taxon>
        <taxon>Spermatophyta</taxon>
        <taxon>Magnoliopsida</taxon>
        <taxon>Liliopsida</taxon>
        <taxon>Poales</taxon>
        <taxon>Poaceae</taxon>
        <taxon>PACMAD clade</taxon>
        <taxon>Panicoideae</taxon>
        <taxon>Panicodae</taxon>
        <taxon>Paniceae</taxon>
        <taxon>Melinidinae</taxon>
        <taxon>Urochloa</taxon>
    </lineage>
</organism>
<dbReference type="AlphaFoldDB" id="A0ABC8VFG5"/>
<dbReference type="SUPFAM" id="SSF81383">
    <property type="entry name" value="F-box domain"/>
    <property type="match status" value="1"/>
</dbReference>
<dbReference type="EMBL" id="OZ075111">
    <property type="protein sequence ID" value="CAL4889827.1"/>
    <property type="molecule type" value="Genomic_DNA"/>
</dbReference>
<accession>A0ABC8VFG5</accession>
<feature type="domain" description="KIB1-4 beta-propeller" evidence="1">
    <location>
        <begin position="79"/>
        <end position="374"/>
    </location>
</feature>
<evidence type="ECO:0000313" key="3">
    <source>
        <dbReference type="Proteomes" id="UP001497457"/>
    </source>
</evidence>
<dbReference type="InterPro" id="IPR005174">
    <property type="entry name" value="KIB1-4_b-propeller"/>
</dbReference>
<dbReference type="PANTHER" id="PTHR33110:SF101">
    <property type="entry name" value="OS02G0159800 PROTEIN"/>
    <property type="match status" value="1"/>
</dbReference>
<sequence length="418" mass="45304">MAPRRRKKSSWPSPWPSLPPDIAGEVLLRMPSYADRICFAAACRSWRASAAMHREPPHLPCLVFGDGTFRGFPEGDRPFRLPAAAGFLGSCGQWLILKHDAGGGGGYSLANPFSKAAAMAPPPLPSLSCVRAHHEPLLQVAPERAVQEYDQIGLANVAAGEPEPRALSVSKLVVCPAGVVAAVIGGQEGRLGKIAVCRPGAPAWSVSGHDQWRRIKDMAVHRGTLYALDHNEDLLAVSVAGGAPAVSGIARAVTGAPPSFSGLRRLTLHYLVDVSGGAGGGGALLMVRREVCRARPGQGRGIEERFTVFEADFAASRWEELRALGEGLALLVGRWCSAAVRVPEERRRQSAGFIYFLEDGIVDQQNREYSLSAYDYNNGAGFRTYLLEPVMWRDGQDLPATWLLPPKRERRSCRRNRC</sequence>
<evidence type="ECO:0000259" key="1">
    <source>
        <dbReference type="Pfam" id="PF03478"/>
    </source>
</evidence>
<keyword evidence="3" id="KW-1185">Reference proteome</keyword>
<gene>
    <name evidence="2" type="ORF">URODEC1_LOCUS2924</name>
</gene>
<dbReference type="PANTHER" id="PTHR33110">
    <property type="entry name" value="F-BOX/KELCH-REPEAT PROTEIN-RELATED"/>
    <property type="match status" value="1"/>
</dbReference>
<protein>
    <recommendedName>
        <fullName evidence="1">KIB1-4 beta-propeller domain-containing protein</fullName>
    </recommendedName>
</protein>
<proteinExistence type="predicted"/>
<evidence type="ECO:0000313" key="2">
    <source>
        <dbReference type="EMBL" id="CAL4889827.1"/>
    </source>
</evidence>
<dbReference type="Pfam" id="PF03478">
    <property type="entry name" value="Beta-prop_KIB1-4"/>
    <property type="match status" value="1"/>
</dbReference>
<name>A0ABC8VFG5_9POAL</name>
<dbReference type="InterPro" id="IPR036047">
    <property type="entry name" value="F-box-like_dom_sf"/>
</dbReference>
<reference evidence="2" key="1">
    <citation type="submission" date="2024-10" db="EMBL/GenBank/DDBJ databases">
        <authorList>
            <person name="Ryan C."/>
        </authorList>
    </citation>
    <scope>NUCLEOTIDE SEQUENCE [LARGE SCALE GENOMIC DNA]</scope>
</reference>